<proteinExistence type="predicted"/>
<reference evidence="1" key="1">
    <citation type="submission" date="2020-05" db="EMBL/GenBank/DDBJ databases">
        <title>Large-scale comparative analyses of tick genomes elucidate their genetic diversity and vector capacities.</title>
        <authorList>
            <person name="Jia N."/>
            <person name="Wang J."/>
            <person name="Shi W."/>
            <person name="Du L."/>
            <person name="Sun Y."/>
            <person name="Zhan W."/>
            <person name="Jiang J."/>
            <person name="Wang Q."/>
            <person name="Zhang B."/>
            <person name="Ji P."/>
            <person name="Sakyi L.B."/>
            <person name="Cui X."/>
            <person name="Yuan T."/>
            <person name="Jiang B."/>
            <person name="Yang W."/>
            <person name="Lam T.T.-Y."/>
            <person name="Chang Q."/>
            <person name="Ding S."/>
            <person name="Wang X."/>
            <person name="Zhu J."/>
            <person name="Ruan X."/>
            <person name="Zhao L."/>
            <person name="Wei J."/>
            <person name="Que T."/>
            <person name="Du C."/>
            <person name="Cheng J."/>
            <person name="Dai P."/>
            <person name="Han X."/>
            <person name="Huang E."/>
            <person name="Gao Y."/>
            <person name="Liu J."/>
            <person name="Shao H."/>
            <person name="Ye R."/>
            <person name="Li L."/>
            <person name="Wei W."/>
            <person name="Wang X."/>
            <person name="Wang C."/>
            <person name="Yang T."/>
            <person name="Huo Q."/>
            <person name="Li W."/>
            <person name="Guo W."/>
            <person name="Chen H."/>
            <person name="Zhou L."/>
            <person name="Ni X."/>
            <person name="Tian J."/>
            <person name="Zhou Y."/>
            <person name="Sheng Y."/>
            <person name="Liu T."/>
            <person name="Pan Y."/>
            <person name="Xia L."/>
            <person name="Li J."/>
            <person name="Zhao F."/>
            <person name="Cao W."/>
        </authorList>
    </citation>
    <scope>NUCLEOTIDE SEQUENCE</scope>
    <source>
        <strain evidence="1">Dsil-2018</strain>
    </source>
</reference>
<gene>
    <name evidence="1" type="ORF">HPB49_006992</name>
</gene>
<dbReference type="Proteomes" id="UP000821865">
    <property type="component" value="Chromosome 8"/>
</dbReference>
<comment type="caution">
    <text evidence="1">The sequence shown here is derived from an EMBL/GenBank/DDBJ whole genome shotgun (WGS) entry which is preliminary data.</text>
</comment>
<protein>
    <submittedName>
        <fullName evidence="1">Uncharacterized protein</fullName>
    </submittedName>
</protein>
<sequence>MRTLGYPQIRHIEEGSTHLCCRVKPRYIHYNSEITFVQPYYRTIPACLLCGTVGHRADSCPNPANAKCGLCGQQAQLVEGVRTRHECNPKCAVCGGSHATNSRECTAKYRKPQMPTPQQSGLPKSGKKTRHHAAFSCGGSRHVDVTTQQAPPRGGDVKGQAAQKLPPHDGKGERSPVGQPPLSNPPPSPTLIAEEIRKHTEPRRAKIASLEAQLSNAPSAPTSPSASNAKSMDSGITLPNPSGHDSFETMEARLSAKMELLIDTAMAQMFAKMYELITSTVNQAVAAHLRTLRKAGLLRDVSGSPSTFSRRIVDIGDDEDCTLAGLDVKTLILPTGSRAAPLTLNAQPNPGGNP</sequence>
<organism evidence="1 2">
    <name type="scientific">Dermacentor silvarum</name>
    <name type="common">Tick</name>
    <dbReference type="NCBI Taxonomy" id="543639"/>
    <lineage>
        <taxon>Eukaryota</taxon>
        <taxon>Metazoa</taxon>
        <taxon>Ecdysozoa</taxon>
        <taxon>Arthropoda</taxon>
        <taxon>Chelicerata</taxon>
        <taxon>Arachnida</taxon>
        <taxon>Acari</taxon>
        <taxon>Parasitiformes</taxon>
        <taxon>Ixodida</taxon>
        <taxon>Ixodoidea</taxon>
        <taxon>Ixodidae</taxon>
        <taxon>Rhipicephalinae</taxon>
        <taxon>Dermacentor</taxon>
    </lineage>
</organism>
<evidence type="ECO:0000313" key="1">
    <source>
        <dbReference type="EMBL" id="KAH7936989.1"/>
    </source>
</evidence>
<evidence type="ECO:0000313" key="2">
    <source>
        <dbReference type="Proteomes" id="UP000821865"/>
    </source>
</evidence>
<accession>A0ACB8C7Y3</accession>
<dbReference type="EMBL" id="CM023477">
    <property type="protein sequence ID" value="KAH7936989.1"/>
    <property type="molecule type" value="Genomic_DNA"/>
</dbReference>
<name>A0ACB8C7Y3_DERSI</name>
<keyword evidence="2" id="KW-1185">Reference proteome</keyword>